<proteinExistence type="predicted"/>
<dbReference type="RefSeq" id="XP_025515475.1">
    <property type="nucleotide sequence ID" value="XM_025655373.1"/>
</dbReference>
<organism evidence="1 2">
    <name type="scientific">Aspergillus piperis CBS 112811</name>
    <dbReference type="NCBI Taxonomy" id="1448313"/>
    <lineage>
        <taxon>Eukaryota</taxon>
        <taxon>Fungi</taxon>
        <taxon>Dikarya</taxon>
        <taxon>Ascomycota</taxon>
        <taxon>Pezizomycotina</taxon>
        <taxon>Eurotiomycetes</taxon>
        <taxon>Eurotiomycetidae</taxon>
        <taxon>Eurotiales</taxon>
        <taxon>Aspergillaceae</taxon>
        <taxon>Aspergillus</taxon>
        <taxon>Aspergillus subgen. Circumdati</taxon>
    </lineage>
</organism>
<dbReference type="EMBL" id="KZ825062">
    <property type="protein sequence ID" value="RAH57553.1"/>
    <property type="molecule type" value="Genomic_DNA"/>
</dbReference>
<name>A0A8G1R101_9EURO</name>
<dbReference type="GeneID" id="37158775"/>
<protein>
    <submittedName>
        <fullName evidence="1">Uncharacterized protein</fullName>
    </submittedName>
</protein>
<dbReference type="AlphaFoldDB" id="A0A8G1R101"/>
<accession>A0A8G1R101</accession>
<gene>
    <name evidence="1" type="ORF">BO85DRAFT_305875</name>
</gene>
<reference evidence="1 2" key="1">
    <citation type="submission" date="2018-02" db="EMBL/GenBank/DDBJ databases">
        <title>The genomes of Aspergillus section Nigri reveals drivers in fungal speciation.</title>
        <authorList>
            <consortium name="DOE Joint Genome Institute"/>
            <person name="Vesth T.C."/>
            <person name="Nybo J."/>
            <person name="Theobald S."/>
            <person name="Brandl J."/>
            <person name="Frisvad J.C."/>
            <person name="Nielsen K.F."/>
            <person name="Lyhne E.K."/>
            <person name="Kogle M.E."/>
            <person name="Kuo A."/>
            <person name="Riley R."/>
            <person name="Clum A."/>
            <person name="Nolan M."/>
            <person name="Lipzen A."/>
            <person name="Salamov A."/>
            <person name="Henrissat B."/>
            <person name="Wiebenga A."/>
            <person name="De vries R.P."/>
            <person name="Grigoriev I.V."/>
            <person name="Mortensen U.H."/>
            <person name="Andersen M.R."/>
            <person name="Baker S.E."/>
        </authorList>
    </citation>
    <scope>NUCLEOTIDE SEQUENCE [LARGE SCALE GENOMIC DNA]</scope>
    <source>
        <strain evidence="1 2">CBS 112811</strain>
    </source>
</reference>
<sequence>MVITLSDFPYLLSQHTELHTLFEQTSTVSQTLPETPKIEKSTKQINSGNPLSFNLFSSLYLVLISSHRIEYSTLPCDPSLILMNLSHAPLACAVMIGMERRRY</sequence>
<evidence type="ECO:0000313" key="1">
    <source>
        <dbReference type="EMBL" id="RAH57553.1"/>
    </source>
</evidence>
<evidence type="ECO:0000313" key="2">
    <source>
        <dbReference type="Proteomes" id="UP000249526"/>
    </source>
</evidence>
<keyword evidence="2" id="KW-1185">Reference proteome</keyword>
<dbReference type="Proteomes" id="UP000249526">
    <property type="component" value="Unassembled WGS sequence"/>
</dbReference>